<dbReference type="GO" id="GO:0016491">
    <property type="term" value="F:oxidoreductase activity"/>
    <property type="evidence" value="ECO:0007669"/>
    <property type="project" value="InterPro"/>
</dbReference>
<dbReference type="PANTHER" id="PTHR37539">
    <property type="entry name" value="SECRETED PROTEIN-RELATED"/>
    <property type="match status" value="1"/>
</dbReference>
<proteinExistence type="predicted"/>
<dbReference type="AlphaFoldDB" id="A0A6G9Y6U3"/>
<evidence type="ECO:0000313" key="3">
    <source>
        <dbReference type="Proteomes" id="UP000503540"/>
    </source>
</evidence>
<dbReference type="KEGG" id="nah:F5544_04295"/>
<evidence type="ECO:0000259" key="1">
    <source>
        <dbReference type="Pfam" id="PF09995"/>
    </source>
</evidence>
<dbReference type="EMBL" id="CP046172">
    <property type="protein sequence ID" value="QIS08773.1"/>
    <property type="molecule type" value="Genomic_DNA"/>
</dbReference>
<protein>
    <submittedName>
        <fullName evidence="2">DUF2236 domain-containing protein</fullName>
    </submittedName>
</protein>
<dbReference type="InterPro" id="IPR037473">
    <property type="entry name" value="Lcp-like"/>
</dbReference>
<dbReference type="Proteomes" id="UP000503540">
    <property type="component" value="Chromosome"/>
</dbReference>
<feature type="domain" description="ER-bound oxygenase mpaB/mpaB'/Rubber oxygenase catalytic" evidence="1">
    <location>
        <begin position="212"/>
        <end position="412"/>
    </location>
</feature>
<organism evidence="2 3">
    <name type="scientific">Nocardia arthritidis</name>
    <dbReference type="NCBI Taxonomy" id="228602"/>
    <lineage>
        <taxon>Bacteria</taxon>
        <taxon>Bacillati</taxon>
        <taxon>Actinomycetota</taxon>
        <taxon>Actinomycetes</taxon>
        <taxon>Mycobacteriales</taxon>
        <taxon>Nocardiaceae</taxon>
        <taxon>Nocardia</taxon>
    </lineage>
</organism>
<dbReference type="Pfam" id="PF09995">
    <property type="entry name" value="MPAB_Lcp_cat"/>
    <property type="match status" value="1"/>
</dbReference>
<reference evidence="2 3" key="1">
    <citation type="journal article" date="2019" name="ACS Chem. Biol.">
        <title>Identification and Mobilization of a Cryptic Antibiotic Biosynthesis Gene Locus from a Human-Pathogenic Nocardia Isolate.</title>
        <authorList>
            <person name="Herisse M."/>
            <person name="Ishida K."/>
            <person name="Porter J.L."/>
            <person name="Howden B."/>
            <person name="Hertweck C."/>
            <person name="Stinear T.P."/>
            <person name="Pidot S.J."/>
        </authorList>
    </citation>
    <scope>NUCLEOTIDE SEQUENCE [LARGE SCALE GENOMIC DNA]</scope>
    <source>
        <strain evidence="2 3">AUSMDU00012717</strain>
    </source>
</reference>
<dbReference type="PANTHER" id="PTHR37539:SF1">
    <property type="entry name" value="ER-BOUND OXYGENASE MPAB_MPAB'_RUBBER OXYGENASE CATALYTIC DOMAIN-CONTAINING PROTEIN"/>
    <property type="match status" value="1"/>
</dbReference>
<keyword evidence="3" id="KW-1185">Reference proteome</keyword>
<name>A0A6G9Y6U3_9NOCA</name>
<gene>
    <name evidence="2" type="ORF">F5544_04295</name>
</gene>
<evidence type="ECO:0000313" key="2">
    <source>
        <dbReference type="EMBL" id="QIS08773.1"/>
    </source>
</evidence>
<accession>A0A6G9Y6U3</accession>
<dbReference type="InterPro" id="IPR018713">
    <property type="entry name" value="MPAB/Lcp_cat_dom"/>
</dbReference>
<sequence length="467" mass="52076">MRGSGSVVMRTPRSMFGRFRPGQNACLPSQRFWWTLTPEYLVEQNTRIDHRRCSMSRTPNPALPARHPDEPVTVPVLGPLVKLLGIKPATDEQWQEIGEALTRSDEPMDALVNWMYQAGMGTARPLFERALNDGIDSIPNAPEQLRAFFEGVETAPKWVDWEQIRLGQRTFQSTGVEGIYLARDVSFLGGFVASGINRTLVLTKSGKAGATGGGQRFAETMKWALDVIGDGGLQRGGLGYRSTLHVRLIHTFVRRHLERSPEWRPEEWGVPINQSDMGATMLGALHAPVVVGLLMGKVFTPRELDAVAHVARYAGWLMGIEEAHLPHDFRDATVKLYHYLTALSVPDETSRLLARPMAEDPLHWHYPNFAPVRRRIAWAQHLSITTAYTGRTRMRQLGLPAYIPPWYPALRIPVNLLRSGLALAVPGGRDRQARAGLRRQHAFMRTLVGTETDTRIGGVTSGVDHAA</sequence>